<feature type="binding site" evidence="1">
    <location>
        <position position="264"/>
    </location>
    <ligand>
        <name>Mg(2+)</name>
        <dbReference type="ChEBI" id="CHEBI:18420"/>
        <label>1</label>
    </ligand>
</feature>
<dbReference type="InterPro" id="IPR050792">
    <property type="entry name" value="ADP-ribosylglycohydrolase"/>
</dbReference>
<dbReference type="SUPFAM" id="SSF101478">
    <property type="entry name" value="ADP-ribosylglycohydrolase"/>
    <property type="match status" value="1"/>
</dbReference>
<keyword evidence="3" id="KW-1185">Reference proteome</keyword>
<dbReference type="OrthoDB" id="9798107at2"/>
<dbReference type="Proteomes" id="UP000239549">
    <property type="component" value="Unassembled WGS sequence"/>
</dbReference>
<dbReference type="GO" id="GO:0046872">
    <property type="term" value="F:metal ion binding"/>
    <property type="evidence" value="ECO:0007669"/>
    <property type="project" value="UniProtKB-KW"/>
</dbReference>
<organism evidence="2 3">
    <name type="scientific">Desulfocucumis palustris</name>
    <dbReference type="NCBI Taxonomy" id="1898651"/>
    <lineage>
        <taxon>Bacteria</taxon>
        <taxon>Bacillati</taxon>
        <taxon>Bacillota</taxon>
        <taxon>Clostridia</taxon>
        <taxon>Eubacteriales</taxon>
        <taxon>Desulfocucumaceae</taxon>
        <taxon>Desulfocucumis</taxon>
    </lineage>
</organism>
<reference evidence="3" key="1">
    <citation type="submission" date="2018-02" db="EMBL/GenBank/DDBJ databases">
        <title>Genome sequence of Desulfocucumis palustris strain NAW-5.</title>
        <authorList>
            <person name="Watanabe M."/>
            <person name="Kojima H."/>
            <person name="Fukui M."/>
        </authorList>
    </citation>
    <scope>NUCLEOTIDE SEQUENCE [LARGE SCALE GENOMIC DNA]</scope>
    <source>
        <strain evidence="3">NAW-5</strain>
    </source>
</reference>
<dbReference type="Pfam" id="PF03747">
    <property type="entry name" value="ADP_ribosyl_GH"/>
    <property type="match status" value="1"/>
</dbReference>
<keyword evidence="1" id="KW-0460">Magnesium</keyword>
<feature type="binding site" evidence="1">
    <location>
        <position position="58"/>
    </location>
    <ligand>
        <name>Mg(2+)</name>
        <dbReference type="ChEBI" id="CHEBI:18420"/>
        <label>1</label>
    </ligand>
</feature>
<protein>
    <submittedName>
        <fullName evidence="2">ADP-ribosylglycohydrolase</fullName>
    </submittedName>
</protein>
<comment type="caution">
    <text evidence="2">The sequence shown here is derived from an EMBL/GenBank/DDBJ whole genome shotgun (WGS) entry which is preliminary data.</text>
</comment>
<sequence length="321" mass="35933">MPDMENFIKGAFFGAAVGDALGAPVEMMKPEEIREKYGVLKDMAGGGWLELKPGEPTDDTSMLLDVARGILANHAYPIEEIGHNFLRWYQSKPKDVGNTTRTSFENYMRTGSWREASRATARTLNKMDSNGSLMRTLPVTFGYWNSLMNMAKWSAEIANMTHYSVEGTTSCIYYNFLIYNLRNVKQTKRAVVSGTLTLTDNHCKVMGINPVKFFWHMIKALQEDAAPIPPRGNVLDTLASSVQCFLSTDSFEEALISIVNKGEDADTAGNIVGGLAGSYYGYGSIPRRWLDALTNRDDIMKVAEDFIELWNQKGFRLEEAR</sequence>
<evidence type="ECO:0000256" key="1">
    <source>
        <dbReference type="PIRSR" id="PIRSR605502-1"/>
    </source>
</evidence>
<feature type="binding site" evidence="1">
    <location>
        <position position="267"/>
    </location>
    <ligand>
        <name>Mg(2+)</name>
        <dbReference type="ChEBI" id="CHEBI:18420"/>
        <label>1</label>
    </ligand>
</feature>
<feature type="binding site" evidence="1">
    <location>
        <position position="57"/>
    </location>
    <ligand>
        <name>Mg(2+)</name>
        <dbReference type="ChEBI" id="CHEBI:18420"/>
        <label>1</label>
    </ligand>
</feature>
<evidence type="ECO:0000313" key="3">
    <source>
        <dbReference type="Proteomes" id="UP000239549"/>
    </source>
</evidence>
<accession>A0A2L2XGU5</accession>
<dbReference type="EMBL" id="BFAV01000169">
    <property type="protein sequence ID" value="GBF35458.1"/>
    <property type="molecule type" value="Genomic_DNA"/>
</dbReference>
<proteinExistence type="predicted"/>
<dbReference type="InterPro" id="IPR036705">
    <property type="entry name" value="Ribosyl_crysJ1_sf"/>
</dbReference>
<evidence type="ECO:0000313" key="2">
    <source>
        <dbReference type="EMBL" id="GBF35458.1"/>
    </source>
</evidence>
<name>A0A2L2XGU5_9FIRM</name>
<dbReference type="AlphaFoldDB" id="A0A2L2XGU5"/>
<keyword evidence="1" id="KW-0479">Metal-binding</keyword>
<feature type="binding site" evidence="1">
    <location>
        <position position="59"/>
    </location>
    <ligand>
        <name>Mg(2+)</name>
        <dbReference type="ChEBI" id="CHEBI:18420"/>
        <label>1</label>
    </ligand>
</feature>
<dbReference type="InterPro" id="IPR005502">
    <property type="entry name" value="Ribosyl_crysJ1"/>
</dbReference>
<comment type="cofactor">
    <cofactor evidence="1">
        <name>Mg(2+)</name>
        <dbReference type="ChEBI" id="CHEBI:18420"/>
    </cofactor>
    <text evidence="1">Binds 2 magnesium ions per subunit.</text>
</comment>
<dbReference type="PANTHER" id="PTHR16222:SF12">
    <property type="entry name" value="ADP-RIBOSYLGLYCOHYDROLASE-RELATED"/>
    <property type="match status" value="1"/>
</dbReference>
<dbReference type="Gene3D" id="1.10.4080.10">
    <property type="entry name" value="ADP-ribosylation/Crystallin J1"/>
    <property type="match status" value="1"/>
</dbReference>
<keyword evidence="2" id="KW-0378">Hydrolase</keyword>
<feature type="binding site" evidence="1">
    <location>
        <position position="266"/>
    </location>
    <ligand>
        <name>Mg(2+)</name>
        <dbReference type="ChEBI" id="CHEBI:18420"/>
        <label>1</label>
    </ligand>
</feature>
<gene>
    <name evidence="2" type="ORF">DCCM_4586</name>
</gene>
<dbReference type="PANTHER" id="PTHR16222">
    <property type="entry name" value="ADP-RIBOSYLGLYCOHYDROLASE"/>
    <property type="match status" value="1"/>
</dbReference>
<dbReference type="GO" id="GO:0016787">
    <property type="term" value="F:hydrolase activity"/>
    <property type="evidence" value="ECO:0007669"/>
    <property type="project" value="UniProtKB-KW"/>
</dbReference>